<keyword evidence="5 8" id="KW-0732">Signal</keyword>
<dbReference type="GO" id="GO:0009279">
    <property type="term" value="C:cell outer membrane"/>
    <property type="evidence" value="ECO:0007669"/>
    <property type="project" value="UniProtKB-SubCell"/>
</dbReference>
<evidence type="ECO:0000256" key="6">
    <source>
        <dbReference type="ARBA" id="ARBA00023136"/>
    </source>
</evidence>
<reference evidence="9 10" key="1">
    <citation type="submission" date="2014-12" db="EMBL/GenBank/DDBJ databases">
        <title>Denitrispirillum autotrophicum gen. nov., sp. nov., Denitrifying, Facultatively Autotrophic Bacteria Isolated from Rice Paddy Soil.</title>
        <authorList>
            <person name="Ishii S."/>
            <person name="Ashida N."/>
            <person name="Ohno H."/>
            <person name="Otsuka S."/>
            <person name="Yokota A."/>
            <person name="Senoo K."/>
        </authorList>
    </citation>
    <scope>NUCLEOTIDE SEQUENCE [LARGE SCALE GENOMIC DNA]</scope>
    <source>
        <strain evidence="9 10">TSA66</strain>
    </source>
</reference>
<keyword evidence="4" id="KW-0812">Transmembrane</keyword>
<evidence type="ECO:0000313" key="10">
    <source>
        <dbReference type="Proteomes" id="UP000031572"/>
    </source>
</evidence>
<comment type="subcellular location">
    <subcellularLocation>
        <location evidence="1">Cell outer membrane</location>
        <topology evidence="1">Multi-pass membrane protein</topology>
    </subcellularLocation>
</comment>
<comment type="similarity">
    <text evidence="2">Belongs to the OmpP1/FadL family.</text>
</comment>
<dbReference type="AlphaFoldDB" id="A0A0C2BR22"/>
<dbReference type="Proteomes" id="UP000031572">
    <property type="component" value="Unassembled WGS sequence"/>
</dbReference>
<gene>
    <name evidence="9" type="ORF">TSA66_06245</name>
</gene>
<organism evidence="9 10">
    <name type="scientific">Noviherbaspirillum autotrophicum</name>
    <dbReference type="NCBI Taxonomy" id="709839"/>
    <lineage>
        <taxon>Bacteria</taxon>
        <taxon>Pseudomonadati</taxon>
        <taxon>Pseudomonadota</taxon>
        <taxon>Betaproteobacteria</taxon>
        <taxon>Burkholderiales</taxon>
        <taxon>Oxalobacteraceae</taxon>
        <taxon>Noviherbaspirillum</taxon>
    </lineage>
</organism>
<evidence type="ECO:0000256" key="7">
    <source>
        <dbReference type="ARBA" id="ARBA00023237"/>
    </source>
</evidence>
<sequence>MDHTFTRRNTRRRARIRRAMAAASLLGVGMPLATHAAVNENLLTSVTAMSLGNAVTADPPGIESIHFNPAGLARVKGDREFHNIFLATLNTTAKFHQPDNFDIGGFKNDPVNGTTGGPTRLNLYVPGYGMPGWRLPAAAAATLGFSFNNEGSPFTFGTLTYPQSVFSVDHTKDPNDPMRFDGKRMMMQRLALLSPAVGYQVSDTLRVGVSVPISHQAMVINTDMRLPNKLLGIIGKLQEGWCGDGGNPVDTLAFGLCGGGPEGRINPFKRVANLNVDMTAPIDPTINLGVLWEPKDWFALGVVYQGGSKAVHTGTYEFRADPMMRKFVEGMYASLLGPIAAAVTGMPTSIPEVQKGNVTATIPFPAHWQVGFKFKPVKRVQFNVDANYTKWSEWDALTLQFDQSIKLLEAGRILGITDPSKLSINTGFRSVVHWGFGLQLQATKKLTLRFGYEPRKSSIPADKMSLMTLLPDTKLYSVGFNLKIDRDTDINVGASYLKGDFDAPARSSCNLNCDKFFNAIYNPYAGMDVSGGIRVKYIGFNFTKRF</sequence>
<keyword evidence="10" id="KW-1185">Reference proteome</keyword>
<keyword evidence="7" id="KW-0998">Cell outer membrane</keyword>
<evidence type="ECO:0000256" key="3">
    <source>
        <dbReference type="ARBA" id="ARBA00022452"/>
    </source>
</evidence>
<keyword evidence="3" id="KW-1134">Transmembrane beta strand</keyword>
<dbReference type="PANTHER" id="PTHR35093">
    <property type="entry name" value="OUTER MEMBRANE PROTEIN NMB0088-RELATED"/>
    <property type="match status" value="1"/>
</dbReference>
<keyword evidence="6" id="KW-0472">Membrane</keyword>
<dbReference type="STRING" id="709839.TSA66_06245"/>
<name>A0A0C2BR22_9BURK</name>
<dbReference type="Pfam" id="PF03349">
    <property type="entry name" value="Toluene_X"/>
    <property type="match status" value="1"/>
</dbReference>
<dbReference type="PANTHER" id="PTHR35093:SF8">
    <property type="entry name" value="OUTER MEMBRANE PROTEIN NMB0088-RELATED"/>
    <property type="match status" value="1"/>
</dbReference>
<evidence type="ECO:0000256" key="4">
    <source>
        <dbReference type="ARBA" id="ARBA00022692"/>
    </source>
</evidence>
<proteinExistence type="inferred from homology"/>
<dbReference type="SUPFAM" id="SSF56935">
    <property type="entry name" value="Porins"/>
    <property type="match status" value="1"/>
</dbReference>
<evidence type="ECO:0000256" key="5">
    <source>
        <dbReference type="ARBA" id="ARBA00022729"/>
    </source>
</evidence>
<dbReference type="GO" id="GO:0015483">
    <property type="term" value="F:long-chain fatty acid transporting porin activity"/>
    <property type="evidence" value="ECO:0007669"/>
    <property type="project" value="TreeGrafter"/>
</dbReference>
<dbReference type="EMBL" id="JWJG01000028">
    <property type="protein sequence ID" value="KIF80501.1"/>
    <property type="molecule type" value="Genomic_DNA"/>
</dbReference>
<dbReference type="InterPro" id="IPR005017">
    <property type="entry name" value="OMPP1/FadL/TodX"/>
</dbReference>
<accession>A0A0C2BR22</accession>
<feature type="signal peptide" evidence="8">
    <location>
        <begin position="1"/>
        <end position="36"/>
    </location>
</feature>
<protein>
    <submittedName>
        <fullName evidence="9">Outer membrane transport protein</fullName>
    </submittedName>
</protein>
<evidence type="ECO:0000256" key="2">
    <source>
        <dbReference type="ARBA" id="ARBA00008163"/>
    </source>
</evidence>
<evidence type="ECO:0000256" key="1">
    <source>
        <dbReference type="ARBA" id="ARBA00004571"/>
    </source>
</evidence>
<feature type="chain" id="PRO_5002146715" evidence="8">
    <location>
        <begin position="37"/>
        <end position="546"/>
    </location>
</feature>
<dbReference type="Gene3D" id="2.40.160.60">
    <property type="entry name" value="Outer membrane protein transport protein (OMPP1/FadL/TodX)"/>
    <property type="match status" value="1"/>
</dbReference>
<evidence type="ECO:0000256" key="8">
    <source>
        <dbReference type="SAM" id="SignalP"/>
    </source>
</evidence>
<comment type="caution">
    <text evidence="9">The sequence shown here is derived from an EMBL/GenBank/DDBJ whole genome shotgun (WGS) entry which is preliminary data.</text>
</comment>
<evidence type="ECO:0000313" key="9">
    <source>
        <dbReference type="EMBL" id="KIF80501.1"/>
    </source>
</evidence>